<dbReference type="SUPFAM" id="SSF52833">
    <property type="entry name" value="Thioredoxin-like"/>
    <property type="match status" value="1"/>
</dbReference>
<proteinExistence type="inferred from homology"/>
<evidence type="ECO:0000313" key="6">
    <source>
        <dbReference type="Proteomes" id="UP000198406"/>
    </source>
</evidence>
<dbReference type="OrthoDB" id="2121326at2759"/>
<evidence type="ECO:0000256" key="2">
    <source>
        <dbReference type="SAM" id="MobiDB-lite"/>
    </source>
</evidence>
<feature type="domain" description="Thioredoxin" evidence="4">
    <location>
        <begin position="66"/>
        <end position="192"/>
    </location>
</feature>
<dbReference type="PROSITE" id="PS51352">
    <property type="entry name" value="THIOREDOXIN_2"/>
    <property type="match status" value="1"/>
</dbReference>
<evidence type="ECO:0000313" key="5">
    <source>
        <dbReference type="EMBL" id="GAX11761.1"/>
    </source>
</evidence>
<comment type="caution">
    <text evidence="5">The sequence shown here is derived from an EMBL/GenBank/DDBJ whole genome shotgun (WGS) entry which is preliminary data.</text>
</comment>
<dbReference type="GO" id="GO:0045454">
    <property type="term" value="P:cell redox homeostasis"/>
    <property type="evidence" value="ECO:0007669"/>
    <property type="project" value="TreeGrafter"/>
</dbReference>
<evidence type="ECO:0000259" key="4">
    <source>
        <dbReference type="PROSITE" id="PS51352"/>
    </source>
</evidence>
<dbReference type="Proteomes" id="UP000198406">
    <property type="component" value="Unassembled WGS sequence"/>
</dbReference>
<dbReference type="PROSITE" id="PS51257">
    <property type="entry name" value="PROKAR_LIPOPROTEIN"/>
    <property type="match status" value="1"/>
</dbReference>
<dbReference type="Pfam" id="PF00085">
    <property type="entry name" value="Thioredoxin"/>
    <property type="match status" value="1"/>
</dbReference>
<feature type="chain" id="PRO_5012532088" description="Thioredoxin domain-containing protein" evidence="3">
    <location>
        <begin position="24"/>
        <end position="195"/>
    </location>
</feature>
<protein>
    <recommendedName>
        <fullName evidence="4">Thioredoxin domain-containing protein</fullName>
    </recommendedName>
</protein>
<sequence length="195" mass="22524">MMRSIRFAAVLILGTLTLSCSFGVSPNVLTRVRRSISARSAVSTPDTARRDQSESNENTTNSWIPTKEGNFLPNFERNRIIRVNTLEEYRRHVGEEQHRMVCVRFFSQTCRACKAAEPMFRRMTLEYPSIKFVEVPLLEHNMYMLKGLGVPSFPYVHLYYPGAGLVEESRINRKVFADFQAVLQQYVDGYCRVEL</sequence>
<evidence type="ECO:0000256" key="3">
    <source>
        <dbReference type="SAM" id="SignalP"/>
    </source>
</evidence>
<dbReference type="InParanoid" id="A0A1Z5JDC4"/>
<dbReference type="InterPro" id="IPR036249">
    <property type="entry name" value="Thioredoxin-like_sf"/>
</dbReference>
<dbReference type="CDD" id="cd02947">
    <property type="entry name" value="TRX_family"/>
    <property type="match status" value="1"/>
</dbReference>
<dbReference type="EMBL" id="BDSP01000044">
    <property type="protein sequence ID" value="GAX11761.1"/>
    <property type="molecule type" value="Genomic_DNA"/>
</dbReference>
<dbReference type="PANTHER" id="PTHR43601">
    <property type="entry name" value="THIOREDOXIN, MITOCHONDRIAL"/>
    <property type="match status" value="1"/>
</dbReference>
<comment type="similarity">
    <text evidence="1">Belongs to the thioredoxin family.</text>
</comment>
<dbReference type="InterPro" id="IPR013766">
    <property type="entry name" value="Thioredoxin_domain"/>
</dbReference>
<feature type="region of interest" description="Disordered" evidence="2">
    <location>
        <begin position="40"/>
        <end position="68"/>
    </location>
</feature>
<reference evidence="5 6" key="1">
    <citation type="journal article" date="2015" name="Plant Cell">
        <title>Oil accumulation by the oleaginous diatom Fistulifera solaris as revealed by the genome and transcriptome.</title>
        <authorList>
            <person name="Tanaka T."/>
            <person name="Maeda Y."/>
            <person name="Veluchamy A."/>
            <person name="Tanaka M."/>
            <person name="Abida H."/>
            <person name="Marechal E."/>
            <person name="Bowler C."/>
            <person name="Muto M."/>
            <person name="Sunaga Y."/>
            <person name="Tanaka M."/>
            <person name="Yoshino T."/>
            <person name="Taniguchi T."/>
            <person name="Fukuda Y."/>
            <person name="Nemoto M."/>
            <person name="Matsumoto M."/>
            <person name="Wong P.S."/>
            <person name="Aburatani S."/>
            <person name="Fujibuchi W."/>
        </authorList>
    </citation>
    <scope>NUCLEOTIDE SEQUENCE [LARGE SCALE GENOMIC DNA]</scope>
    <source>
        <strain evidence="5 6">JPCC DA0580</strain>
    </source>
</reference>
<keyword evidence="3" id="KW-0732">Signal</keyword>
<evidence type="ECO:0000256" key="1">
    <source>
        <dbReference type="ARBA" id="ARBA00008987"/>
    </source>
</evidence>
<gene>
    <name evidence="5" type="ORF">FisN_7Lh142</name>
</gene>
<name>A0A1Z5JDC4_FISSO</name>
<feature type="signal peptide" evidence="3">
    <location>
        <begin position="1"/>
        <end position="23"/>
    </location>
</feature>
<feature type="compositionally biased region" description="Polar residues" evidence="2">
    <location>
        <begin position="55"/>
        <end position="64"/>
    </location>
</feature>
<keyword evidence="6" id="KW-1185">Reference proteome</keyword>
<dbReference type="AlphaFoldDB" id="A0A1Z5JDC4"/>
<accession>A0A1Z5JDC4</accession>
<dbReference type="PANTHER" id="PTHR43601:SF32">
    <property type="entry name" value="THIOREDOXIN-LIKE 2-2, CHLOROPLASTIC"/>
    <property type="match status" value="1"/>
</dbReference>
<organism evidence="5 6">
    <name type="scientific">Fistulifera solaris</name>
    <name type="common">Oleaginous diatom</name>
    <dbReference type="NCBI Taxonomy" id="1519565"/>
    <lineage>
        <taxon>Eukaryota</taxon>
        <taxon>Sar</taxon>
        <taxon>Stramenopiles</taxon>
        <taxon>Ochrophyta</taxon>
        <taxon>Bacillariophyta</taxon>
        <taxon>Bacillariophyceae</taxon>
        <taxon>Bacillariophycidae</taxon>
        <taxon>Naviculales</taxon>
        <taxon>Naviculaceae</taxon>
        <taxon>Fistulifera</taxon>
    </lineage>
</organism>
<dbReference type="Gene3D" id="3.40.30.10">
    <property type="entry name" value="Glutaredoxin"/>
    <property type="match status" value="1"/>
</dbReference>